<keyword evidence="3" id="KW-1185">Reference proteome</keyword>
<dbReference type="RefSeq" id="WP_157745039.1">
    <property type="nucleotide sequence ID" value="NZ_LT607753.1"/>
</dbReference>
<evidence type="ECO:0000313" key="2">
    <source>
        <dbReference type="EMBL" id="SCG64274.1"/>
    </source>
</evidence>
<feature type="region of interest" description="Disordered" evidence="1">
    <location>
        <begin position="59"/>
        <end position="117"/>
    </location>
</feature>
<organism evidence="2 3">
    <name type="scientific">Micromonospora coxensis</name>
    <dbReference type="NCBI Taxonomy" id="356852"/>
    <lineage>
        <taxon>Bacteria</taxon>
        <taxon>Bacillati</taxon>
        <taxon>Actinomycetota</taxon>
        <taxon>Actinomycetes</taxon>
        <taxon>Micromonosporales</taxon>
        <taxon>Micromonosporaceae</taxon>
        <taxon>Micromonospora</taxon>
    </lineage>
</organism>
<dbReference type="AlphaFoldDB" id="A0A1C5J125"/>
<proteinExistence type="predicted"/>
<reference evidence="3" key="1">
    <citation type="submission" date="2016-06" db="EMBL/GenBank/DDBJ databases">
        <authorList>
            <person name="Varghese N."/>
            <person name="Submissions Spin"/>
        </authorList>
    </citation>
    <scope>NUCLEOTIDE SEQUENCE [LARGE SCALE GENOMIC DNA]</scope>
    <source>
        <strain evidence="3">DSM 45161</strain>
    </source>
</reference>
<dbReference type="EMBL" id="LT607753">
    <property type="protein sequence ID" value="SCG64274.1"/>
    <property type="molecule type" value="Genomic_DNA"/>
</dbReference>
<evidence type="ECO:0000313" key="3">
    <source>
        <dbReference type="Proteomes" id="UP000198215"/>
    </source>
</evidence>
<accession>A0A1C5J125</accession>
<sequence length="117" mass="11593">MPVAASRPIRTVTLRALRDLTRLAVTALVLAVGVGAVAAGPAAVAPVAPGVAISRTAELPAAASRPSTDEQVADAPARPLPARRATVPADAPTASTVPVATADPVRDATGRRGPPRG</sequence>
<protein>
    <submittedName>
        <fullName evidence="2">Uncharacterized protein</fullName>
    </submittedName>
</protein>
<feature type="compositionally biased region" description="Low complexity" evidence="1">
    <location>
        <begin position="73"/>
        <end position="103"/>
    </location>
</feature>
<name>A0A1C5J125_9ACTN</name>
<gene>
    <name evidence="2" type="ORF">GA0070614_3779</name>
</gene>
<evidence type="ECO:0000256" key="1">
    <source>
        <dbReference type="SAM" id="MobiDB-lite"/>
    </source>
</evidence>
<dbReference type="Proteomes" id="UP000198215">
    <property type="component" value="Chromosome I"/>
</dbReference>